<dbReference type="PROSITE" id="PS51012">
    <property type="entry name" value="ABC_TM2"/>
    <property type="match status" value="1"/>
</dbReference>
<feature type="transmembrane region" description="Helical" evidence="8">
    <location>
        <begin position="292"/>
        <end position="313"/>
    </location>
</feature>
<feature type="transmembrane region" description="Helical" evidence="8">
    <location>
        <begin position="383"/>
        <end position="404"/>
    </location>
</feature>
<keyword evidence="4" id="KW-1003">Cell membrane</keyword>
<evidence type="ECO:0000256" key="7">
    <source>
        <dbReference type="ARBA" id="ARBA00023136"/>
    </source>
</evidence>
<keyword evidence="11" id="KW-1185">Reference proteome</keyword>
<keyword evidence="7 8" id="KW-0472">Membrane</keyword>
<evidence type="ECO:0000313" key="10">
    <source>
        <dbReference type="EMBL" id="ASJ04212.1"/>
    </source>
</evidence>
<proteinExistence type="inferred from homology"/>
<evidence type="ECO:0000256" key="4">
    <source>
        <dbReference type="ARBA" id="ARBA00022475"/>
    </source>
</evidence>
<dbReference type="InterPro" id="IPR013525">
    <property type="entry name" value="ABC2_TM"/>
</dbReference>
<keyword evidence="3" id="KW-0813">Transport</keyword>
<dbReference type="OrthoDB" id="147058at2157"/>
<dbReference type="GO" id="GO:0140359">
    <property type="term" value="F:ABC-type transporter activity"/>
    <property type="evidence" value="ECO:0007669"/>
    <property type="project" value="InterPro"/>
</dbReference>
<comment type="similarity">
    <text evidence="2">Belongs to the ABC-2 integral membrane protein family.</text>
</comment>
<reference evidence="10 11" key="1">
    <citation type="submission" date="2016-04" db="EMBL/GenBank/DDBJ databases">
        <title>Complete genome sequence of Thermococcus barossii type strain SHCK-94.</title>
        <authorList>
            <person name="Oger P.M."/>
        </authorList>
    </citation>
    <scope>NUCLEOTIDE SEQUENCE [LARGE SCALE GENOMIC DNA]</scope>
    <source>
        <strain evidence="10 11">SHCK-94</strain>
    </source>
</reference>
<protein>
    <submittedName>
        <fullName evidence="10">ABC transporter</fullName>
    </submittedName>
</protein>
<evidence type="ECO:0000256" key="8">
    <source>
        <dbReference type="SAM" id="Phobius"/>
    </source>
</evidence>
<evidence type="ECO:0000256" key="3">
    <source>
        <dbReference type="ARBA" id="ARBA00022448"/>
    </source>
</evidence>
<dbReference type="GO" id="GO:0005886">
    <property type="term" value="C:plasma membrane"/>
    <property type="evidence" value="ECO:0007669"/>
    <property type="project" value="UniProtKB-SubCell"/>
</dbReference>
<keyword evidence="6 8" id="KW-1133">Transmembrane helix</keyword>
<gene>
    <name evidence="10" type="ORF">A3L01_02080</name>
</gene>
<evidence type="ECO:0000256" key="1">
    <source>
        <dbReference type="ARBA" id="ARBA00004651"/>
    </source>
</evidence>
<dbReference type="EMBL" id="CP015101">
    <property type="protein sequence ID" value="ASJ04212.1"/>
    <property type="molecule type" value="Genomic_DNA"/>
</dbReference>
<feature type="domain" description="ABC transmembrane type-2" evidence="9">
    <location>
        <begin position="179"/>
        <end position="404"/>
    </location>
</feature>
<evidence type="ECO:0000256" key="6">
    <source>
        <dbReference type="ARBA" id="ARBA00022989"/>
    </source>
</evidence>
<dbReference type="RefSeq" id="WP_088864241.1">
    <property type="nucleotide sequence ID" value="NZ_CP015101.1"/>
</dbReference>
<name>A0A2Z2MHJ5_9EURY</name>
<sequence length="409" mass="45331">MKGRAIKAIIAKDLRETRREKMALFWIFVFPLMWITLLGGIWGGHNPPISIDVGVVYSNESAQFSATDVVNVMENVTMEGVHVFRVKTYPNESAGIDAVKAGRVDVLLVFPDGFGKNVSSGLQGRIYAYFDRSDPQNYQIVSGVIKGFFSEFEKRMVERRLNITLSYMEGYIPDEGTGNLTMDDVRGYMLGLTNPLELEEREVKGEAPSAIQFYVTSFIGIQFLFATMLTISSLVFVEIEKGTLRRIAASPATAWDFLVGKMLSTFIIITVSILIGIAYARLVFGETVFPSSLGWAIIFFAAVFSMSLGLAIAMGTRSMRATNAIVNLISMPLLFLAGIVIPASVLPEWARPIADYFPLGTALKSLRLLELYHRPASEVLPDVAWVAVSSFGMLLVAILLYNWAVRRLE</sequence>
<dbReference type="InterPro" id="IPR047817">
    <property type="entry name" value="ABC2_TM_bact-type"/>
</dbReference>
<comment type="subcellular location">
    <subcellularLocation>
        <location evidence="1">Cell membrane</location>
        <topology evidence="1">Multi-pass membrane protein</topology>
    </subcellularLocation>
</comment>
<dbReference type="Gene3D" id="3.40.1710.10">
    <property type="entry name" value="abc type-2 transporter like domain"/>
    <property type="match status" value="1"/>
</dbReference>
<dbReference type="KEGG" id="tbs:A3L01_02080"/>
<feature type="transmembrane region" description="Helical" evidence="8">
    <location>
        <begin position="21"/>
        <end position="42"/>
    </location>
</feature>
<feature type="transmembrane region" description="Helical" evidence="8">
    <location>
        <begin position="213"/>
        <end position="237"/>
    </location>
</feature>
<dbReference type="Proteomes" id="UP000250272">
    <property type="component" value="Chromosome"/>
</dbReference>
<dbReference type="GeneID" id="33325520"/>
<dbReference type="PANTHER" id="PTHR30294:SF29">
    <property type="entry name" value="MULTIDRUG ABC TRANSPORTER PERMEASE YBHS-RELATED"/>
    <property type="match status" value="1"/>
</dbReference>
<feature type="transmembrane region" description="Helical" evidence="8">
    <location>
        <begin position="258"/>
        <end position="280"/>
    </location>
</feature>
<dbReference type="Pfam" id="PF12698">
    <property type="entry name" value="ABC2_membrane_3"/>
    <property type="match status" value="1"/>
</dbReference>
<organism evidence="10 11">
    <name type="scientific">Thermococcus barossii</name>
    <dbReference type="NCBI Taxonomy" id="54077"/>
    <lineage>
        <taxon>Archaea</taxon>
        <taxon>Methanobacteriati</taxon>
        <taxon>Methanobacteriota</taxon>
        <taxon>Thermococci</taxon>
        <taxon>Thermococcales</taxon>
        <taxon>Thermococcaceae</taxon>
        <taxon>Thermococcus</taxon>
    </lineage>
</organism>
<evidence type="ECO:0000259" key="9">
    <source>
        <dbReference type="PROSITE" id="PS51012"/>
    </source>
</evidence>
<feature type="transmembrane region" description="Helical" evidence="8">
    <location>
        <begin position="325"/>
        <end position="346"/>
    </location>
</feature>
<evidence type="ECO:0000256" key="5">
    <source>
        <dbReference type="ARBA" id="ARBA00022692"/>
    </source>
</evidence>
<evidence type="ECO:0000313" key="11">
    <source>
        <dbReference type="Proteomes" id="UP000250272"/>
    </source>
</evidence>
<dbReference type="InterPro" id="IPR051449">
    <property type="entry name" value="ABC-2_transporter_component"/>
</dbReference>
<accession>A0A2Z2MHJ5</accession>
<keyword evidence="5 8" id="KW-0812">Transmembrane</keyword>
<dbReference type="PANTHER" id="PTHR30294">
    <property type="entry name" value="MEMBRANE COMPONENT OF ABC TRANSPORTER YHHJ-RELATED"/>
    <property type="match status" value="1"/>
</dbReference>
<dbReference type="AlphaFoldDB" id="A0A2Z2MHJ5"/>
<evidence type="ECO:0000256" key="2">
    <source>
        <dbReference type="ARBA" id="ARBA00007783"/>
    </source>
</evidence>